<dbReference type="AlphaFoldDB" id="A0A8S1N3G5"/>
<organism evidence="1 2">
    <name type="scientific">Paramecium sonneborni</name>
    <dbReference type="NCBI Taxonomy" id="65129"/>
    <lineage>
        <taxon>Eukaryota</taxon>
        <taxon>Sar</taxon>
        <taxon>Alveolata</taxon>
        <taxon>Ciliophora</taxon>
        <taxon>Intramacronucleata</taxon>
        <taxon>Oligohymenophorea</taxon>
        <taxon>Peniculida</taxon>
        <taxon>Parameciidae</taxon>
        <taxon>Paramecium</taxon>
    </lineage>
</organism>
<dbReference type="Proteomes" id="UP000692954">
    <property type="component" value="Unassembled WGS sequence"/>
</dbReference>
<evidence type="ECO:0000313" key="1">
    <source>
        <dbReference type="EMBL" id="CAD8087388.1"/>
    </source>
</evidence>
<reference evidence="1" key="1">
    <citation type="submission" date="2021-01" db="EMBL/GenBank/DDBJ databases">
        <authorList>
            <consortium name="Genoscope - CEA"/>
            <person name="William W."/>
        </authorList>
    </citation>
    <scope>NUCLEOTIDE SEQUENCE</scope>
</reference>
<name>A0A8S1N3G5_9CILI</name>
<comment type="caution">
    <text evidence="1">The sequence shown here is derived from an EMBL/GenBank/DDBJ whole genome shotgun (WGS) entry which is preliminary data.</text>
</comment>
<dbReference type="EMBL" id="CAJJDN010000051">
    <property type="protein sequence ID" value="CAD8087388.1"/>
    <property type="molecule type" value="Genomic_DNA"/>
</dbReference>
<protein>
    <submittedName>
        <fullName evidence="1">Uncharacterized protein</fullName>
    </submittedName>
</protein>
<keyword evidence="2" id="KW-1185">Reference proteome</keyword>
<proteinExistence type="predicted"/>
<sequence length="42" mass="4804">MNSLTSSFLKMRNNINLQCVCQQANKPIMKVVPTCPFIEFLT</sequence>
<gene>
    <name evidence="1" type="ORF">PSON_ATCC_30995.1.T0510156</name>
</gene>
<evidence type="ECO:0000313" key="2">
    <source>
        <dbReference type="Proteomes" id="UP000692954"/>
    </source>
</evidence>
<accession>A0A8S1N3G5</accession>